<proteinExistence type="predicted"/>
<protein>
    <submittedName>
        <fullName evidence="3">M56 family metallopeptidase</fullName>
    </submittedName>
</protein>
<evidence type="ECO:0000313" key="3">
    <source>
        <dbReference type="EMBL" id="MDO0822623.1"/>
    </source>
</evidence>
<dbReference type="PANTHER" id="PTHR34978">
    <property type="entry name" value="POSSIBLE SENSOR-TRANSDUCER PROTEIN BLAR"/>
    <property type="match status" value="1"/>
</dbReference>
<dbReference type="Proteomes" id="UP001176021">
    <property type="component" value="Unassembled WGS sequence"/>
</dbReference>
<feature type="transmembrane region" description="Helical" evidence="1">
    <location>
        <begin position="215"/>
        <end position="237"/>
    </location>
</feature>
<sequence>MIDNIFYFVLNMSITAGLIVIILLIIRGCFSRWIPKAAIYFLWGIVLFRLLVPISIPSEFSLLNLLSGYLTKTVAVSKGSEIIPNISTLNSIQAANTYFPLEYKSETLKTIFTVLGSVWICGASIFVIALIVMYNLTAAQLKKAILIRDSSVLGRCSDRLSINSKVRLFESGFVVSPIVFGILYPRIIIPKDVDKQSLEYVLLHELTHVERRDNLWKMISMFAVCIHWFNPLAWLFLYIADQDMELACDAKVLKGMADEDRRYYAEALVSLASRQRASLTAFGGTAVKQRVMNIVSYKRVSLIMAVITAMVYLTLALLLLTNPGL</sequence>
<dbReference type="InterPro" id="IPR052173">
    <property type="entry name" value="Beta-lactam_resp_regulator"/>
</dbReference>
<dbReference type="CDD" id="cd07341">
    <property type="entry name" value="M56_BlaR1_MecR1_like"/>
    <property type="match status" value="1"/>
</dbReference>
<keyword evidence="4" id="KW-1185">Reference proteome</keyword>
<evidence type="ECO:0000259" key="2">
    <source>
        <dbReference type="Pfam" id="PF05569"/>
    </source>
</evidence>
<dbReference type="PANTHER" id="PTHR34978:SF3">
    <property type="entry name" value="SLR0241 PROTEIN"/>
    <property type="match status" value="1"/>
</dbReference>
<dbReference type="RefSeq" id="WP_301999144.1">
    <property type="nucleotide sequence ID" value="NZ_JAMJEV010000005.1"/>
</dbReference>
<reference evidence="3" key="1">
    <citation type="submission" date="2022-05" db="EMBL/GenBank/DDBJ databases">
        <title>Expanded diversity of anoxic marine methylotrophy in a Black Sea sulfate reducing microorganism.</title>
        <authorList>
            <person name="Fischer P.Q."/>
            <person name="Stams A.J.M."/>
            <person name="Villanueva L."/>
            <person name="Sousa D.Z."/>
        </authorList>
    </citation>
    <scope>NUCLEOTIDE SEQUENCE</scope>
    <source>
        <strain evidence="3">P130</strain>
    </source>
</reference>
<feature type="domain" description="Peptidase M56" evidence="2">
    <location>
        <begin position="8"/>
        <end position="294"/>
    </location>
</feature>
<feature type="transmembrane region" description="Helical" evidence="1">
    <location>
        <begin position="111"/>
        <end position="136"/>
    </location>
</feature>
<keyword evidence="1" id="KW-1133">Transmembrane helix</keyword>
<dbReference type="InterPro" id="IPR008756">
    <property type="entry name" value="Peptidase_M56"/>
</dbReference>
<feature type="transmembrane region" description="Helical" evidence="1">
    <location>
        <begin position="38"/>
        <end position="56"/>
    </location>
</feature>
<comment type="caution">
    <text evidence="3">The sequence shown here is derived from an EMBL/GenBank/DDBJ whole genome shotgun (WGS) entry which is preliminary data.</text>
</comment>
<dbReference type="Pfam" id="PF05569">
    <property type="entry name" value="Peptidase_M56"/>
    <property type="match status" value="1"/>
</dbReference>
<feature type="transmembrane region" description="Helical" evidence="1">
    <location>
        <begin position="300"/>
        <end position="320"/>
    </location>
</feature>
<evidence type="ECO:0000256" key="1">
    <source>
        <dbReference type="SAM" id="Phobius"/>
    </source>
</evidence>
<feature type="transmembrane region" description="Helical" evidence="1">
    <location>
        <begin position="6"/>
        <end position="26"/>
    </location>
</feature>
<evidence type="ECO:0000313" key="4">
    <source>
        <dbReference type="Proteomes" id="UP001176021"/>
    </source>
</evidence>
<organism evidence="3 4">
    <name type="scientific">Desulfosporosinus nitroreducens</name>
    <dbReference type="NCBI Taxonomy" id="2018668"/>
    <lineage>
        <taxon>Bacteria</taxon>
        <taxon>Bacillati</taxon>
        <taxon>Bacillota</taxon>
        <taxon>Clostridia</taxon>
        <taxon>Eubacteriales</taxon>
        <taxon>Desulfitobacteriaceae</taxon>
        <taxon>Desulfosporosinus</taxon>
    </lineage>
</organism>
<feature type="transmembrane region" description="Helical" evidence="1">
    <location>
        <begin position="168"/>
        <end position="189"/>
    </location>
</feature>
<accession>A0ABT8QMQ9</accession>
<dbReference type="EMBL" id="JAMJEV010000005">
    <property type="protein sequence ID" value="MDO0822623.1"/>
    <property type="molecule type" value="Genomic_DNA"/>
</dbReference>
<keyword evidence="1" id="KW-0812">Transmembrane</keyword>
<keyword evidence="1" id="KW-0472">Membrane</keyword>
<gene>
    <name evidence="3" type="ORF">M8H41_07125</name>
</gene>
<name>A0ABT8QMQ9_9FIRM</name>